<gene>
    <name evidence="1" type="ORF">Ocin01_16753</name>
</gene>
<reference evidence="1 2" key="1">
    <citation type="journal article" date="2016" name="Genome Biol. Evol.">
        <title>Gene Family Evolution Reflects Adaptation to Soil Environmental Stressors in the Genome of the Collembolan Orchesella cincta.</title>
        <authorList>
            <person name="Faddeeva-Vakhrusheva A."/>
            <person name="Derks M.F."/>
            <person name="Anvar S.Y."/>
            <person name="Agamennone V."/>
            <person name="Suring W."/>
            <person name="Smit S."/>
            <person name="van Straalen N.M."/>
            <person name="Roelofs D."/>
        </authorList>
    </citation>
    <scope>NUCLEOTIDE SEQUENCE [LARGE SCALE GENOMIC DNA]</scope>
    <source>
        <tissue evidence="1">Mixed pool</tissue>
    </source>
</reference>
<accession>A0A1D2MAC1</accession>
<dbReference type="Gene3D" id="1.20.5.340">
    <property type="match status" value="1"/>
</dbReference>
<keyword evidence="2" id="KW-1185">Reference proteome</keyword>
<organism evidence="1 2">
    <name type="scientific">Orchesella cincta</name>
    <name type="common">Springtail</name>
    <name type="synonym">Podura cincta</name>
    <dbReference type="NCBI Taxonomy" id="48709"/>
    <lineage>
        <taxon>Eukaryota</taxon>
        <taxon>Metazoa</taxon>
        <taxon>Ecdysozoa</taxon>
        <taxon>Arthropoda</taxon>
        <taxon>Hexapoda</taxon>
        <taxon>Collembola</taxon>
        <taxon>Entomobryomorpha</taxon>
        <taxon>Entomobryoidea</taxon>
        <taxon>Orchesellidae</taxon>
        <taxon>Orchesellinae</taxon>
        <taxon>Orchesella</taxon>
    </lineage>
</organism>
<comment type="caution">
    <text evidence="1">The sequence shown here is derived from an EMBL/GenBank/DDBJ whole genome shotgun (WGS) entry which is preliminary data.</text>
</comment>
<dbReference type="EMBL" id="LJIJ01002288">
    <property type="protein sequence ID" value="ODM89923.1"/>
    <property type="molecule type" value="Genomic_DNA"/>
</dbReference>
<dbReference type="Proteomes" id="UP000094527">
    <property type="component" value="Unassembled WGS sequence"/>
</dbReference>
<feature type="non-terminal residue" evidence="1">
    <location>
        <position position="70"/>
    </location>
</feature>
<evidence type="ECO:0000313" key="1">
    <source>
        <dbReference type="EMBL" id="ODM89923.1"/>
    </source>
</evidence>
<evidence type="ECO:0000313" key="2">
    <source>
        <dbReference type="Proteomes" id="UP000094527"/>
    </source>
</evidence>
<sequence length="70" mass="8213">MPWTTVHQSNQHLLQNQEFTKLQQKVLRMEASIDHIEGQLEQFSSQNKQLEESVLLLNTTAMELRALKNH</sequence>
<name>A0A1D2MAC1_ORCCI</name>
<dbReference type="AlphaFoldDB" id="A0A1D2MAC1"/>
<protein>
    <submittedName>
        <fullName evidence="1">Uncharacterized protein</fullName>
    </submittedName>
</protein>
<proteinExistence type="predicted"/>